<dbReference type="InterPro" id="IPR007371">
    <property type="entry name" value="TPK_catalytic"/>
</dbReference>
<evidence type="ECO:0000256" key="1">
    <source>
        <dbReference type="ARBA" id="ARBA00022679"/>
    </source>
</evidence>
<dbReference type="GO" id="GO:0009229">
    <property type="term" value="P:thiamine diphosphate biosynthetic process"/>
    <property type="evidence" value="ECO:0007669"/>
    <property type="project" value="InterPro"/>
</dbReference>
<evidence type="ECO:0000313" key="8">
    <source>
        <dbReference type="Proteomes" id="UP000245021"/>
    </source>
</evidence>
<name>A0A2R5HJH1_9LACT</name>
<keyword evidence="2" id="KW-0547">Nucleotide-binding</keyword>
<dbReference type="GO" id="GO:0005524">
    <property type="term" value="F:ATP binding"/>
    <property type="evidence" value="ECO:0007669"/>
    <property type="project" value="UniProtKB-KW"/>
</dbReference>
<feature type="domain" description="Thiamin pyrophosphokinase thiamin-binding" evidence="6">
    <location>
        <begin position="138"/>
        <end position="201"/>
    </location>
</feature>
<dbReference type="InterPro" id="IPR036759">
    <property type="entry name" value="TPK_catalytic_sf"/>
</dbReference>
<evidence type="ECO:0000259" key="6">
    <source>
        <dbReference type="SMART" id="SM00983"/>
    </source>
</evidence>
<protein>
    <recommendedName>
        <fullName evidence="5">Thiamine diphosphokinase</fullName>
        <ecNumber evidence="5">2.7.6.2</ecNumber>
    </recommendedName>
</protein>
<keyword evidence="8" id="KW-1185">Reference proteome</keyword>
<dbReference type="RefSeq" id="WP_109245709.1">
    <property type="nucleotide sequence ID" value="NZ_BFFO01000004.1"/>
</dbReference>
<evidence type="ECO:0000313" key="7">
    <source>
        <dbReference type="EMBL" id="GBG96738.1"/>
    </source>
</evidence>
<dbReference type="Pfam" id="PF04263">
    <property type="entry name" value="TPK_catalytic"/>
    <property type="match status" value="1"/>
</dbReference>
<reference evidence="7 8" key="1">
    <citation type="journal article" date="2018" name="Genome Announc.">
        <title>Draft Genome Sequence of Lactococcus sp. Strain NtB2 (JCM 32569), Isolated from the Gut of the Higher Termite Nasutitermes takasagoensis.</title>
        <authorList>
            <person name="Noda S."/>
            <person name="Aihara C."/>
            <person name="Yuki M."/>
            <person name="Ohkuma M."/>
        </authorList>
    </citation>
    <scope>NUCLEOTIDE SEQUENCE [LARGE SCALE GENOMIC DNA]</scope>
    <source>
        <strain evidence="7 8">NtB2</strain>
    </source>
</reference>
<gene>
    <name evidence="7" type="primary">tpk</name>
    <name evidence="7" type="ORF">NtB2_00862</name>
</gene>
<proteinExistence type="predicted"/>
<dbReference type="OrthoDB" id="9804377at2"/>
<dbReference type="PANTHER" id="PTHR41299:SF1">
    <property type="entry name" value="THIAMINE PYROPHOSPHOKINASE"/>
    <property type="match status" value="1"/>
</dbReference>
<dbReference type="Pfam" id="PF04265">
    <property type="entry name" value="TPK_B1_binding"/>
    <property type="match status" value="1"/>
</dbReference>
<comment type="caution">
    <text evidence="7">The sequence shown here is derived from an EMBL/GenBank/DDBJ whole genome shotgun (WGS) entry which is preliminary data.</text>
</comment>
<dbReference type="GO" id="GO:0006772">
    <property type="term" value="P:thiamine metabolic process"/>
    <property type="evidence" value="ECO:0007669"/>
    <property type="project" value="UniProtKB-UniRule"/>
</dbReference>
<dbReference type="CDD" id="cd07995">
    <property type="entry name" value="TPK"/>
    <property type="match status" value="1"/>
</dbReference>
<evidence type="ECO:0000256" key="4">
    <source>
        <dbReference type="ARBA" id="ARBA00022840"/>
    </source>
</evidence>
<dbReference type="InterPro" id="IPR007373">
    <property type="entry name" value="Thiamin_PyroPKinase_B1-bd"/>
</dbReference>
<organism evidence="7 8">
    <name type="scientific">Lactococcus termiticola</name>
    <dbReference type="NCBI Taxonomy" id="2169526"/>
    <lineage>
        <taxon>Bacteria</taxon>
        <taxon>Bacillati</taxon>
        <taxon>Bacillota</taxon>
        <taxon>Bacilli</taxon>
        <taxon>Lactobacillales</taxon>
        <taxon>Streptococcaceae</taxon>
        <taxon>Lactococcus</taxon>
    </lineage>
</organism>
<evidence type="ECO:0000256" key="5">
    <source>
        <dbReference type="NCBIfam" id="TIGR01378"/>
    </source>
</evidence>
<evidence type="ECO:0000256" key="3">
    <source>
        <dbReference type="ARBA" id="ARBA00022777"/>
    </source>
</evidence>
<dbReference type="Proteomes" id="UP000245021">
    <property type="component" value="Unassembled WGS sequence"/>
</dbReference>
<accession>A0A2R5HJH1</accession>
<evidence type="ECO:0000256" key="2">
    <source>
        <dbReference type="ARBA" id="ARBA00022741"/>
    </source>
</evidence>
<dbReference type="Gene3D" id="3.40.50.10240">
    <property type="entry name" value="Thiamin pyrophosphokinase, catalytic domain"/>
    <property type="match status" value="1"/>
</dbReference>
<dbReference type="GO" id="GO:0016301">
    <property type="term" value="F:kinase activity"/>
    <property type="evidence" value="ECO:0007669"/>
    <property type="project" value="UniProtKB-KW"/>
</dbReference>
<sequence>MKILVVAGLPSFLPDEAFDFIIGVDRGSLWLTEQKLPLDLAVGDFDSITEKEKCLVKVHAKSFVELAAEKNDTDTEVGLRLAFEQDPKAQVTIIGGMGGRADHLLTNVFMPISEEFKEHCRQVTLLDPQNELTYFPAGSHQIKNDPSYRYLGFVEVGIQKSLAIQGAKYELEAGQGFSHIYASNEFKDDEVSFSFAEGHLIVIRSKDGSPSKNKENIS</sequence>
<dbReference type="InterPro" id="IPR053149">
    <property type="entry name" value="TPK"/>
</dbReference>
<keyword evidence="1" id="KW-0808">Transferase</keyword>
<dbReference type="InterPro" id="IPR006282">
    <property type="entry name" value="Thi_PPkinase"/>
</dbReference>
<dbReference type="EC" id="2.7.6.2" evidence="5"/>
<dbReference type="GO" id="GO:0030975">
    <property type="term" value="F:thiamine binding"/>
    <property type="evidence" value="ECO:0007669"/>
    <property type="project" value="InterPro"/>
</dbReference>
<keyword evidence="3 7" id="KW-0418">Kinase</keyword>
<dbReference type="PANTHER" id="PTHR41299">
    <property type="entry name" value="THIAMINE PYROPHOSPHOKINASE"/>
    <property type="match status" value="1"/>
</dbReference>
<dbReference type="SUPFAM" id="SSF63999">
    <property type="entry name" value="Thiamin pyrophosphokinase, catalytic domain"/>
    <property type="match status" value="1"/>
</dbReference>
<dbReference type="GO" id="GO:0004788">
    <property type="term" value="F:thiamine diphosphokinase activity"/>
    <property type="evidence" value="ECO:0007669"/>
    <property type="project" value="UniProtKB-UniRule"/>
</dbReference>
<dbReference type="EMBL" id="BFFO01000004">
    <property type="protein sequence ID" value="GBG96738.1"/>
    <property type="molecule type" value="Genomic_DNA"/>
</dbReference>
<dbReference type="NCBIfam" id="TIGR01378">
    <property type="entry name" value="thi_PPkinase"/>
    <property type="match status" value="1"/>
</dbReference>
<dbReference type="AlphaFoldDB" id="A0A2R5HJH1"/>
<keyword evidence="4" id="KW-0067">ATP-binding</keyword>
<dbReference type="SMART" id="SM00983">
    <property type="entry name" value="TPK_B1_binding"/>
    <property type="match status" value="1"/>
</dbReference>